<dbReference type="Proteomes" id="UP001233999">
    <property type="component" value="Unassembled WGS sequence"/>
</dbReference>
<name>A0AAD7ZYZ0_DIPPU</name>
<comment type="caution">
    <text evidence="2">The sequence shown here is derived from an EMBL/GenBank/DDBJ whole genome shotgun (WGS) entry which is preliminary data.</text>
</comment>
<protein>
    <submittedName>
        <fullName evidence="2">Uncharacterized protein</fullName>
    </submittedName>
</protein>
<dbReference type="AlphaFoldDB" id="A0AAD7ZYZ0"/>
<accession>A0AAD7ZYZ0</accession>
<keyword evidence="3" id="KW-1185">Reference proteome</keyword>
<feature type="compositionally biased region" description="Basic and acidic residues" evidence="1">
    <location>
        <begin position="63"/>
        <end position="72"/>
    </location>
</feature>
<feature type="compositionally biased region" description="Acidic residues" evidence="1">
    <location>
        <begin position="14"/>
        <end position="23"/>
    </location>
</feature>
<feature type="region of interest" description="Disordered" evidence="1">
    <location>
        <begin position="63"/>
        <end position="113"/>
    </location>
</feature>
<dbReference type="EMBL" id="JASPKZ010004950">
    <property type="protein sequence ID" value="KAJ9589338.1"/>
    <property type="molecule type" value="Genomic_DNA"/>
</dbReference>
<evidence type="ECO:0000256" key="1">
    <source>
        <dbReference type="SAM" id="MobiDB-lite"/>
    </source>
</evidence>
<feature type="compositionally biased region" description="Basic and acidic residues" evidence="1">
    <location>
        <begin position="88"/>
        <end position="107"/>
    </location>
</feature>
<evidence type="ECO:0000313" key="2">
    <source>
        <dbReference type="EMBL" id="KAJ9589338.1"/>
    </source>
</evidence>
<evidence type="ECO:0000313" key="3">
    <source>
        <dbReference type="Proteomes" id="UP001233999"/>
    </source>
</evidence>
<sequence length="113" mass="13168">MKPTKLTKIHPSQDEADSTDEMDQFDIAEDIVKVDKMEQDVEESQQLETHPLKQEIVKVKQEQETLMVKEEPQSEDEGMSDSSLPNVKFEEVNVKKEELEEHYDTEMRNTTSL</sequence>
<organism evidence="2 3">
    <name type="scientific">Diploptera punctata</name>
    <name type="common">Pacific beetle cockroach</name>
    <dbReference type="NCBI Taxonomy" id="6984"/>
    <lineage>
        <taxon>Eukaryota</taxon>
        <taxon>Metazoa</taxon>
        <taxon>Ecdysozoa</taxon>
        <taxon>Arthropoda</taxon>
        <taxon>Hexapoda</taxon>
        <taxon>Insecta</taxon>
        <taxon>Pterygota</taxon>
        <taxon>Neoptera</taxon>
        <taxon>Polyneoptera</taxon>
        <taxon>Dictyoptera</taxon>
        <taxon>Blattodea</taxon>
        <taxon>Blaberoidea</taxon>
        <taxon>Blaberidae</taxon>
        <taxon>Diplopterinae</taxon>
        <taxon>Diploptera</taxon>
    </lineage>
</organism>
<gene>
    <name evidence="2" type="ORF">L9F63_017467</name>
</gene>
<reference evidence="2" key="2">
    <citation type="submission" date="2023-05" db="EMBL/GenBank/DDBJ databases">
        <authorList>
            <person name="Fouks B."/>
        </authorList>
    </citation>
    <scope>NUCLEOTIDE SEQUENCE</scope>
    <source>
        <strain evidence="2">Stay&amp;Tobe</strain>
        <tissue evidence="2">Testes</tissue>
    </source>
</reference>
<reference evidence="2" key="1">
    <citation type="journal article" date="2023" name="IScience">
        <title>Live-bearing cockroach genome reveals convergent evolutionary mechanisms linked to viviparity in insects and beyond.</title>
        <authorList>
            <person name="Fouks B."/>
            <person name="Harrison M.C."/>
            <person name="Mikhailova A.A."/>
            <person name="Marchal E."/>
            <person name="English S."/>
            <person name="Carruthers M."/>
            <person name="Jennings E.C."/>
            <person name="Chiamaka E.L."/>
            <person name="Frigard R.A."/>
            <person name="Pippel M."/>
            <person name="Attardo G.M."/>
            <person name="Benoit J.B."/>
            <person name="Bornberg-Bauer E."/>
            <person name="Tobe S.S."/>
        </authorList>
    </citation>
    <scope>NUCLEOTIDE SEQUENCE</scope>
    <source>
        <strain evidence="2">Stay&amp;Tobe</strain>
    </source>
</reference>
<proteinExistence type="predicted"/>
<feature type="region of interest" description="Disordered" evidence="1">
    <location>
        <begin position="1"/>
        <end position="23"/>
    </location>
</feature>